<evidence type="ECO:0000313" key="3">
    <source>
        <dbReference type="Proteomes" id="UP001595824"/>
    </source>
</evidence>
<sequence>MATEYALLYPTEEIPLARLSRAALATVGPAYVTVVAGAGSQVLRVPADAADRIREAAGARPHEDVPEEGEGVESQPASGARRPADSSGGEPGRAAGSTGGRTSGRPAGRAGVRAAKKTTAKKSTSARSARSSSKEGDDK</sequence>
<feature type="compositionally biased region" description="Low complexity" evidence="1">
    <location>
        <begin position="121"/>
        <end position="131"/>
    </location>
</feature>
<reference evidence="3" key="1">
    <citation type="journal article" date="2019" name="Int. J. Syst. Evol. Microbiol.">
        <title>The Global Catalogue of Microorganisms (GCM) 10K type strain sequencing project: providing services to taxonomists for standard genome sequencing and annotation.</title>
        <authorList>
            <consortium name="The Broad Institute Genomics Platform"/>
            <consortium name="The Broad Institute Genome Sequencing Center for Infectious Disease"/>
            <person name="Wu L."/>
            <person name="Ma J."/>
        </authorList>
    </citation>
    <scope>NUCLEOTIDE SEQUENCE [LARGE SCALE GENOMIC DNA]</scope>
    <source>
        <strain evidence="3">PCU 347</strain>
    </source>
</reference>
<evidence type="ECO:0000256" key="1">
    <source>
        <dbReference type="SAM" id="MobiDB-lite"/>
    </source>
</evidence>
<organism evidence="2 3">
    <name type="scientific">Streptomyces andamanensis</name>
    <dbReference type="NCBI Taxonomy" id="1565035"/>
    <lineage>
        <taxon>Bacteria</taxon>
        <taxon>Bacillati</taxon>
        <taxon>Actinomycetota</taxon>
        <taxon>Actinomycetes</taxon>
        <taxon>Kitasatosporales</taxon>
        <taxon>Streptomycetaceae</taxon>
        <taxon>Streptomyces</taxon>
    </lineage>
</organism>
<gene>
    <name evidence="2" type="ORF">ACFPC0_10970</name>
</gene>
<name>A0ABV8TCM4_9ACTN</name>
<feature type="compositionally biased region" description="Low complexity" evidence="1">
    <location>
        <begin position="104"/>
        <end position="113"/>
    </location>
</feature>
<evidence type="ECO:0000313" key="2">
    <source>
        <dbReference type="EMBL" id="MFC4328348.1"/>
    </source>
</evidence>
<comment type="caution">
    <text evidence="2">The sequence shown here is derived from an EMBL/GenBank/DDBJ whole genome shotgun (WGS) entry which is preliminary data.</text>
</comment>
<dbReference type="EMBL" id="JBHSDP010000011">
    <property type="protein sequence ID" value="MFC4328348.1"/>
    <property type="molecule type" value="Genomic_DNA"/>
</dbReference>
<proteinExistence type="predicted"/>
<feature type="compositionally biased region" description="Basic and acidic residues" evidence="1">
    <location>
        <begin position="53"/>
        <end position="64"/>
    </location>
</feature>
<feature type="region of interest" description="Disordered" evidence="1">
    <location>
        <begin position="53"/>
        <end position="139"/>
    </location>
</feature>
<keyword evidence="3" id="KW-1185">Reference proteome</keyword>
<dbReference type="Proteomes" id="UP001595824">
    <property type="component" value="Unassembled WGS sequence"/>
</dbReference>
<protein>
    <submittedName>
        <fullName evidence="2">Uncharacterized protein</fullName>
    </submittedName>
</protein>
<dbReference type="RefSeq" id="WP_381738536.1">
    <property type="nucleotide sequence ID" value="NZ_JBHSDP010000011.1"/>
</dbReference>
<accession>A0ABV8TCM4</accession>